<dbReference type="Pfam" id="PF01370">
    <property type="entry name" value="Epimerase"/>
    <property type="match status" value="1"/>
</dbReference>
<dbReference type="STRING" id="166423.A0A0M8ZND2"/>
<accession>A0A0M8ZND2</accession>
<reference evidence="2 3" key="1">
    <citation type="submission" date="2015-07" db="EMBL/GenBank/DDBJ databases">
        <title>The genome of Melipona quadrifasciata.</title>
        <authorList>
            <person name="Pan H."/>
            <person name="Kapheim K."/>
        </authorList>
    </citation>
    <scope>NUCLEOTIDE SEQUENCE [LARGE SCALE GENOMIC DNA]</scope>
    <source>
        <strain evidence="2">0111107301</strain>
        <tissue evidence="2">Whole body</tissue>
    </source>
</reference>
<dbReference type="Gene3D" id="3.40.50.720">
    <property type="entry name" value="NAD(P)-binding Rossmann-like Domain"/>
    <property type="match status" value="1"/>
</dbReference>
<dbReference type="Proteomes" id="UP000053105">
    <property type="component" value="Unassembled WGS sequence"/>
</dbReference>
<dbReference type="PANTHER" id="PTHR43245">
    <property type="entry name" value="BIFUNCTIONAL POLYMYXIN RESISTANCE PROTEIN ARNA"/>
    <property type="match status" value="1"/>
</dbReference>
<dbReference type="InterPro" id="IPR036291">
    <property type="entry name" value="NAD(P)-bd_dom_sf"/>
</dbReference>
<keyword evidence="3" id="KW-1185">Reference proteome</keyword>
<gene>
    <name evidence="2" type="ORF">WN51_08709</name>
</gene>
<proteinExistence type="predicted"/>
<protein>
    <recommendedName>
        <fullName evidence="1">NAD-dependent epimerase/dehydratase domain-containing protein</fullName>
    </recommendedName>
</protein>
<evidence type="ECO:0000313" key="3">
    <source>
        <dbReference type="Proteomes" id="UP000053105"/>
    </source>
</evidence>
<evidence type="ECO:0000259" key="1">
    <source>
        <dbReference type="Pfam" id="PF01370"/>
    </source>
</evidence>
<evidence type="ECO:0000313" key="2">
    <source>
        <dbReference type="EMBL" id="KOX67607.1"/>
    </source>
</evidence>
<name>A0A0M8ZND2_9HYME</name>
<organism evidence="2 3">
    <name type="scientific">Melipona quadrifasciata</name>
    <dbReference type="NCBI Taxonomy" id="166423"/>
    <lineage>
        <taxon>Eukaryota</taxon>
        <taxon>Metazoa</taxon>
        <taxon>Ecdysozoa</taxon>
        <taxon>Arthropoda</taxon>
        <taxon>Hexapoda</taxon>
        <taxon>Insecta</taxon>
        <taxon>Pterygota</taxon>
        <taxon>Neoptera</taxon>
        <taxon>Endopterygota</taxon>
        <taxon>Hymenoptera</taxon>
        <taxon>Apocrita</taxon>
        <taxon>Aculeata</taxon>
        <taxon>Apoidea</taxon>
        <taxon>Anthophila</taxon>
        <taxon>Apidae</taxon>
        <taxon>Melipona</taxon>
    </lineage>
</organism>
<dbReference type="AlphaFoldDB" id="A0A0M8ZND2"/>
<dbReference type="EMBL" id="KQ436008">
    <property type="protein sequence ID" value="KOX67607.1"/>
    <property type="molecule type" value="Genomic_DNA"/>
</dbReference>
<dbReference type="InterPro" id="IPR001509">
    <property type="entry name" value="Epimerase_deHydtase"/>
</dbReference>
<feature type="domain" description="NAD-dependent epimerase/dehydratase" evidence="1">
    <location>
        <begin position="12"/>
        <end position="248"/>
    </location>
</feature>
<dbReference type="PANTHER" id="PTHR43245:SF11">
    <property type="entry name" value="LD23561P"/>
    <property type="match status" value="1"/>
</dbReference>
<dbReference type="SUPFAM" id="SSF51735">
    <property type="entry name" value="NAD(P)-binding Rossmann-fold domains"/>
    <property type="match status" value="1"/>
</dbReference>
<dbReference type="OrthoDB" id="16464at2759"/>
<sequence>MATSGSDKKPSVIILGGCGFIGRNLVEYLLDNDLVSFVRVVDKVPPQTAWLNTKHQQLFKHSLLEFKSANLINTASCQNAFLSDNPINFVINCAGETKSGQTDPVYKEGIYKLSMNCAQQAAKLQVDHYVEISSGNFSTSEKNPLKEEDAGEPWTFVAKYKLQVENDLKNIPNLNYTIVRPAIVYGCGDRNGLTPRLVVGAVYKHLGEMMKLLWGPDLHMNTVHVRDVARAIWHIVNRPKTIGQTYNVVDDGDSTQGSISAIVSELFNINHDYWGTALSTLAKVWEKTTDMNSVVEEVNDKHMGPWAEACNKDGVENSPLSPYIDQELLYNKHLYLQVGKLSNIGFSYLYPKLTKDALKEVLDDYVNMKIFPHSLVL</sequence>
<dbReference type="InterPro" id="IPR050177">
    <property type="entry name" value="Lipid_A_modif_metabolic_enz"/>
</dbReference>